<organism evidence="1 2">
    <name type="scientific">Carya illinoinensis</name>
    <name type="common">Pecan</name>
    <dbReference type="NCBI Taxonomy" id="32201"/>
    <lineage>
        <taxon>Eukaryota</taxon>
        <taxon>Viridiplantae</taxon>
        <taxon>Streptophyta</taxon>
        <taxon>Embryophyta</taxon>
        <taxon>Tracheophyta</taxon>
        <taxon>Spermatophyta</taxon>
        <taxon>Magnoliopsida</taxon>
        <taxon>eudicotyledons</taxon>
        <taxon>Gunneridae</taxon>
        <taxon>Pentapetalae</taxon>
        <taxon>rosids</taxon>
        <taxon>fabids</taxon>
        <taxon>Fagales</taxon>
        <taxon>Juglandaceae</taxon>
        <taxon>Carya</taxon>
    </lineage>
</organism>
<reference evidence="1" key="1">
    <citation type="submission" date="2021-01" db="EMBL/GenBank/DDBJ databases">
        <authorList>
            <person name="Lovell J.T."/>
            <person name="Bentley N."/>
            <person name="Bhattarai G."/>
            <person name="Jenkins J.W."/>
            <person name="Sreedasyam A."/>
            <person name="Alarcon Y."/>
            <person name="Bock C."/>
            <person name="Boston L."/>
            <person name="Carlson J."/>
            <person name="Cervantes K."/>
            <person name="Clermont K."/>
            <person name="Krom N."/>
            <person name="Kubenka K."/>
            <person name="Mamidi S."/>
            <person name="Mattison C."/>
            <person name="Monteros M."/>
            <person name="Pisani C."/>
            <person name="Plott C."/>
            <person name="Rajasekar S."/>
            <person name="Rhein H.S."/>
            <person name="Rohla C."/>
            <person name="Song M."/>
            <person name="Hilaire R.S."/>
            <person name="Shu S."/>
            <person name="Wells L."/>
            <person name="Wang X."/>
            <person name="Webber J."/>
            <person name="Heerema R.J."/>
            <person name="Klein P."/>
            <person name="Conner P."/>
            <person name="Grauke L."/>
            <person name="Grimwood J."/>
            <person name="Schmutz J."/>
            <person name="Randall J.J."/>
        </authorList>
    </citation>
    <scope>NUCLEOTIDE SEQUENCE</scope>
    <source>
        <tissue evidence="1">Leaf</tissue>
    </source>
</reference>
<evidence type="ECO:0000313" key="2">
    <source>
        <dbReference type="Proteomes" id="UP000811246"/>
    </source>
</evidence>
<proteinExistence type="predicted"/>
<gene>
    <name evidence="1" type="ORF">I3842_03G078300</name>
</gene>
<accession>A0A922FIB6</accession>
<comment type="caution">
    <text evidence="1">The sequence shown here is derived from an EMBL/GenBank/DDBJ whole genome shotgun (WGS) entry which is preliminary data.</text>
</comment>
<dbReference type="Proteomes" id="UP000811246">
    <property type="component" value="Chromosome 3"/>
</dbReference>
<sequence>MQSPYSVFTKLVPKEAHGKVQFMLAKTKEHKLAKLVFGCFVKPGTTFIDDWRILLRPHR</sequence>
<dbReference type="AlphaFoldDB" id="A0A922FIB6"/>
<evidence type="ECO:0000313" key="1">
    <source>
        <dbReference type="EMBL" id="KAG6720791.1"/>
    </source>
</evidence>
<name>A0A922FIB6_CARIL</name>
<dbReference type="EMBL" id="CM031827">
    <property type="protein sequence ID" value="KAG6720791.1"/>
    <property type="molecule type" value="Genomic_DNA"/>
</dbReference>
<protein>
    <submittedName>
        <fullName evidence="1">Uncharacterized protein</fullName>
    </submittedName>
</protein>